<dbReference type="Pfam" id="PF00350">
    <property type="entry name" value="Dynamin_N"/>
    <property type="match status" value="1"/>
</dbReference>
<keyword evidence="1" id="KW-0175">Coiled coil</keyword>
<feature type="region of interest" description="Disordered" evidence="2">
    <location>
        <begin position="70"/>
        <end position="110"/>
    </location>
</feature>
<dbReference type="InterPro" id="IPR045063">
    <property type="entry name" value="Dynamin_N"/>
</dbReference>
<dbReference type="Pfam" id="PF24564">
    <property type="entry name" value="DUF7605"/>
    <property type="match status" value="1"/>
</dbReference>
<dbReference type="SUPFAM" id="SSF52540">
    <property type="entry name" value="P-loop containing nucleoside triphosphate hydrolases"/>
    <property type="match status" value="1"/>
</dbReference>
<dbReference type="EMBL" id="CAJPDQ010000008">
    <property type="protein sequence ID" value="CAF9913466.1"/>
    <property type="molecule type" value="Genomic_DNA"/>
</dbReference>
<proteinExistence type="predicted"/>
<keyword evidence="6" id="KW-1185">Reference proteome</keyword>
<protein>
    <submittedName>
        <fullName evidence="5">Uncharacterized protein</fullName>
    </submittedName>
</protein>
<dbReference type="Proteomes" id="UP000664169">
    <property type="component" value="Unassembled WGS sequence"/>
</dbReference>
<evidence type="ECO:0000259" key="4">
    <source>
        <dbReference type="Pfam" id="PF24564"/>
    </source>
</evidence>
<dbReference type="PANTHER" id="PTHR36681:SF3">
    <property type="entry name" value="NUCLEAR GTPASE, GERMINAL CENTER-ASSOCIATED, TANDEM DUPLICATE 3"/>
    <property type="match status" value="1"/>
</dbReference>
<organism evidence="5 6">
    <name type="scientific">Gomphillus americanus</name>
    <dbReference type="NCBI Taxonomy" id="1940652"/>
    <lineage>
        <taxon>Eukaryota</taxon>
        <taxon>Fungi</taxon>
        <taxon>Dikarya</taxon>
        <taxon>Ascomycota</taxon>
        <taxon>Pezizomycotina</taxon>
        <taxon>Lecanoromycetes</taxon>
        <taxon>OSLEUM clade</taxon>
        <taxon>Ostropomycetidae</taxon>
        <taxon>Ostropales</taxon>
        <taxon>Graphidaceae</taxon>
        <taxon>Gomphilloideae</taxon>
        <taxon>Gomphillus</taxon>
    </lineage>
</organism>
<dbReference type="OrthoDB" id="5427350at2759"/>
<evidence type="ECO:0000256" key="2">
    <source>
        <dbReference type="SAM" id="MobiDB-lite"/>
    </source>
</evidence>
<evidence type="ECO:0000313" key="5">
    <source>
        <dbReference type="EMBL" id="CAF9913466.1"/>
    </source>
</evidence>
<dbReference type="AlphaFoldDB" id="A0A8H3EU25"/>
<comment type="caution">
    <text evidence="5">The sequence shown here is derived from an EMBL/GenBank/DDBJ whole genome shotgun (WGS) entry which is preliminary data.</text>
</comment>
<dbReference type="InterPro" id="IPR027417">
    <property type="entry name" value="P-loop_NTPase"/>
</dbReference>
<feature type="compositionally biased region" description="Acidic residues" evidence="2">
    <location>
        <begin position="79"/>
        <end position="91"/>
    </location>
</feature>
<feature type="domain" description="DUF7605" evidence="4">
    <location>
        <begin position="674"/>
        <end position="839"/>
    </location>
</feature>
<reference evidence="5" key="1">
    <citation type="submission" date="2021-03" db="EMBL/GenBank/DDBJ databases">
        <authorList>
            <person name="Tagirdzhanova G."/>
        </authorList>
    </citation>
    <scope>NUCLEOTIDE SEQUENCE</scope>
</reference>
<evidence type="ECO:0000313" key="6">
    <source>
        <dbReference type="Proteomes" id="UP000664169"/>
    </source>
</evidence>
<gene>
    <name evidence="5" type="ORF">GOMPHAMPRED_007928</name>
</gene>
<feature type="coiled-coil region" evidence="1">
    <location>
        <begin position="621"/>
        <end position="648"/>
    </location>
</feature>
<name>A0A8H3EU25_9LECA</name>
<feature type="domain" description="Dynamin N-terminal" evidence="3">
    <location>
        <begin position="199"/>
        <end position="427"/>
    </location>
</feature>
<dbReference type="InterPro" id="IPR056024">
    <property type="entry name" value="DUF7605"/>
</dbReference>
<accession>A0A8H3EU25</accession>
<sequence length="935" mass="106402">MDSPQDNHLALVPHLVPNRELSSFSIKDEEAKNENPWIDHVRMHTENGPCRDKMDGSSALVPYFAPRRESFPTGINIEDSQDEDSQDELNEGDYTKDSFSNNENLHDDDGPYADYIRNGMTELHSWKRGKINSPEQDEPQRVLLSSLQKFQECRDACNNVVHELRQQLKNVSNHNHVSRVLADAVYPDTDKAERVGLQGAAGSGKSSLINALLNIPGLALTDCGMDACTRFPIEYLAPYLGQVNRIAIQIRFFNEETCSELLKEQLTKYREEIPHPEDEDAQESEQDQQRCQEAIDFFHGYRWLRQLLTAKRIDSDSVSFGAAIPADLNELLEPYIGGFDDPDDPISQAVLWLIIESVRVHVSSRILDSGVILVDAPGVSDSNEYRVKVAQSSLRECGHIVVVLNGKTRVWNDLEAKKNVEKVSRRMGSNMTIAVTHSDLTLGGGADRKAFRKDETIAEIDRMKAAIQAKIRRIRKTLKKQPEKLRAEIQNLEMRQNLLDGVKLGRELEIATTNAQQKIQKDFAERLPNRSLTIHNVSNTWYTDLSGPYKPAIDERPPIKSTGIPELRQSIRKIGEKPQIDRLHNHIHSTLRNALTNICLWCDPSQVDISSIARPVIEDSMKDCAKVLEDLLENLKEAAQKRIIYTVEDGMEEWMDDSREALQPYIAERHRGQNIKVVSVNAFINKHGKHKPKGKPVVDLNALLMEDMLQKLTNSFKDFKTAVHQINEKAKDNLLRICDGMIQKIENSQAHLILAHKGELLQAKRAAVHVAITTVFQDVSRALAAYLREFRTFAVDTDHDCCIMQILDPVYEAIKNNFPPSKGYCRARQDAFHKYVQDDVLYDDYLHNIEEYSNRMLNHFHNNNININIDAILADMQRALTEFCVPPQISKEELASRAGVGKMVKAKLSLLESEISQNFRKIRLDIRGQKRKRSE</sequence>
<evidence type="ECO:0000259" key="3">
    <source>
        <dbReference type="Pfam" id="PF00350"/>
    </source>
</evidence>
<evidence type="ECO:0000256" key="1">
    <source>
        <dbReference type="SAM" id="Coils"/>
    </source>
</evidence>
<dbReference type="PANTHER" id="PTHR36681">
    <property type="entry name" value="NUCLEAR GTPASE, GERMINAL CENTER-ASSOCIATED, TANDEM DUPLICATE 3"/>
    <property type="match status" value="1"/>
</dbReference>
<dbReference type="Gene3D" id="3.40.50.300">
    <property type="entry name" value="P-loop containing nucleotide triphosphate hydrolases"/>
    <property type="match status" value="1"/>
</dbReference>